<keyword evidence="3" id="KW-1185">Reference proteome</keyword>
<reference evidence="2 3" key="1">
    <citation type="journal article" date="2023" name="Plants (Basel)">
        <title>Bridging the Gap: Combining Genomics and Transcriptomics Approaches to Understand Stylosanthes scabra, an Orphan Legume from the Brazilian Caatinga.</title>
        <authorList>
            <person name="Ferreira-Neto J.R.C."/>
            <person name="da Silva M.D."/>
            <person name="Binneck E."/>
            <person name="de Melo N.F."/>
            <person name="da Silva R.H."/>
            <person name="de Melo A.L.T.M."/>
            <person name="Pandolfi V."/>
            <person name="Bustamante F.O."/>
            <person name="Brasileiro-Vidal A.C."/>
            <person name="Benko-Iseppon A.M."/>
        </authorList>
    </citation>
    <scope>NUCLEOTIDE SEQUENCE [LARGE SCALE GENOMIC DNA]</scope>
    <source>
        <tissue evidence="2">Leaves</tissue>
    </source>
</reference>
<feature type="compositionally biased region" description="Basic and acidic residues" evidence="1">
    <location>
        <begin position="30"/>
        <end position="52"/>
    </location>
</feature>
<comment type="caution">
    <text evidence="2">The sequence shown here is derived from an EMBL/GenBank/DDBJ whole genome shotgun (WGS) entry which is preliminary data.</text>
</comment>
<feature type="region of interest" description="Disordered" evidence="1">
    <location>
        <begin position="107"/>
        <end position="126"/>
    </location>
</feature>
<evidence type="ECO:0000313" key="2">
    <source>
        <dbReference type="EMBL" id="MED6203616.1"/>
    </source>
</evidence>
<evidence type="ECO:0000313" key="3">
    <source>
        <dbReference type="Proteomes" id="UP001341840"/>
    </source>
</evidence>
<name>A0ABU6Y1E6_9FABA</name>
<feature type="region of interest" description="Disordered" evidence="1">
    <location>
        <begin position="139"/>
        <end position="182"/>
    </location>
</feature>
<organism evidence="2 3">
    <name type="scientific">Stylosanthes scabra</name>
    <dbReference type="NCBI Taxonomy" id="79078"/>
    <lineage>
        <taxon>Eukaryota</taxon>
        <taxon>Viridiplantae</taxon>
        <taxon>Streptophyta</taxon>
        <taxon>Embryophyta</taxon>
        <taxon>Tracheophyta</taxon>
        <taxon>Spermatophyta</taxon>
        <taxon>Magnoliopsida</taxon>
        <taxon>eudicotyledons</taxon>
        <taxon>Gunneridae</taxon>
        <taxon>Pentapetalae</taxon>
        <taxon>rosids</taxon>
        <taxon>fabids</taxon>
        <taxon>Fabales</taxon>
        <taxon>Fabaceae</taxon>
        <taxon>Papilionoideae</taxon>
        <taxon>50 kb inversion clade</taxon>
        <taxon>dalbergioids sensu lato</taxon>
        <taxon>Dalbergieae</taxon>
        <taxon>Pterocarpus clade</taxon>
        <taxon>Stylosanthes</taxon>
    </lineage>
</organism>
<dbReference type="EMBL" id="JASCZI010241657">
    <property type="protein sequence ID" value="MED6203616.1"/>
    <property type="molecule type" value="Genomic_DNA"/>
</dbReference>
<evidence type="ECO:0000256" key="1">
    <source>
        <dbReference type="SAM" id="MobiDB-lite"/>
    </source>
</evidence>
<feature type="region of interest" description="Disordered" evidence="1">
    <location>
        <begin position="1"/>
        <end position="63"/>
    </location>
</feature>
<proteinExistence type="predicted"/>
<dbReference type="Proteomes" id="UP001341840">
    <property type="component" value="Unassembled WGS sequence"/>
</dbReference>
<gene>
    <name evidence="2" type="ORF">PIB30_000695</name>
</gene>
<sequence length="196" mass="21892">MSKPQLSSQIKIQRSSSTKIPEAATIPDSKLQKTNREQRDAVSDSQRQHEADSPEIQHSQINRFQEFTTCKKQHSMQNFKPTQNPKFKSVHPTLMFQFVQLSATVGDRTTPLSSGAEAGTFAERMVDDVDPELVEEDAGIDPAEEEWTIRPPPAPPDLQRFSDNVEDRGSAEDGAIVSGIGQSHLWTSGQRLRHRG</sequence>
<feature type="compositionally biased region" description="Polar residues" evidence="1">
    <location>
        <begin position="1"/>
        <end position="19"/>
    </location>
</feature>
<protein>
    <submittedName>
        <fullName evidence="2">Uncharacterized protein</fullName>
    </submittedName>
</protein>
<accession>A0ABU6Y1E6</accession>